<dbReference type="SUPFAM" id="SSF52467">
    <property type="entry name" value="DHS-like NAD/FAD-binding domain"/>
    <property type="match status" value="1"/>
</dbReference>
<organism evidence="3 4">
    <name type="scientific">Candidatus Marsarchaeota G2 archaeon OSP_D</name>
    <dbReference type="NCBI Taxonomy" id="1978157"/>
    <lineage>
        <taxon>Archaea</taxon>
        <taxon>Candidatus Marsarchaeota</taxon>
        <taxon>Candidatus Marsarchaeota group 2</taxon>
    </lineage>
</organism>
<evidence type="ECO:0000313" key="3">
    <source>
        <dbReference type="EMBL" id="PSN91669.1"/>
    </source>
</evidence>
<dbReference type="InterPro" id="IPR033947">
    <property type="entry name" value="ETF_alpha_N"/>
</dbReference>
<gene>
    <name evidence="3" type="ORF">B9Q03_03515</name>
</gene>
<dbReference type="AlphaFoldDB" id="A0A2R6AZ62"/>
<comment type="similarity">
    <text evidence="1">Belongs to the ETF alpha-subunit/FixB family.</text>
</comment>
<dbReference type="GO" id="GO:0009055">
    <property type="term" value="F:electron transfer activity"/>
    <property type="evidence" value="ECO:0007669"/>
    <property type="project" value="InterPro"/>
</dbReference>
<dbReference type="PIRSF" id="PIRSF000089">
    <property type="entry name" value="Electra_flavoP_a"/>
    <property type="match status" value="1"/>
</dbReference>
<dbReference type="SUPFAM" id="SSF52402">
    <property type="entry name" value="Adenine nucleotide alpha hydrolases-like"/>
    <property type="match status" value="1"/>
</dbReference>
<dbReference type="Proteomes" id="UP000240322">
    <property type="component" value="Unassembled WGS sequence"/>
</dbReference>
<dbReference type="Gene3D" id="3.40.50.1220">
    <property type="entry name" value="TPP-binding domain"/>
    <property type="match status" value="1"/>
</dbReference>
<accession>A0A2R6AZ62</accession>
<dbReference type="CDD" id="cd01715">
    <property type="entry name" value="ETF_alpha"/>
    <property type="match status" value="1"/>
</dbReference>
<dbReference type="Gene3D" id="3.40.50.620">
    <property type="entry name" value="HUPs"/>
    <property type="match status" value="1"/>
</dbReference>
<name>A0A2R6AZ62_9ARCH</name>
<dbReference type="SMART" id="SM00893">
    <property type="entry name" value="ETF"/>
    <property type="match status" value="1"/>
</dbReference>
<dbReference type="Pfam" id="PF01012">
    <property type="entry name" value="ETF"/>
    <property type="match status" value="1"/>
</dbReference>
<protein>
    <recommendedName>
        <fullName evidence="2">Electron transfer flavoprotein alpha/beta-subunit N-terminal domain-containing protein</fullName>
    </recommendedName>
</protein>
<dbReference type="InterPro" id="IPR014730">
    <property type="entry name" value="ETF_a/b_N"/>
</dbReference>
<dbReference type="EMBL" id="NEXE01000020">
    <property type="protein sequence ID" value="PSN91669.1"/>
    <property type="molecule type" value="Genomic_DNA"/>
</dbReference>
<dbReference type="InterPro" id="IPR001308">
    <property type="entry name" value="ETF_a/FixB"/>
</dbReference>
<evidence type="ECO:0000256" key="1">
    <source>
        <dbReference type="ARBA" id="ARBA00005817"/>
    </source>
</evidence>
<dbReference type="InterPro" id="IPR014729">
    <property type="entry name" value="Rossmann-like_a/b/a_fold"/>
</dbReference>
<reference evidence="3 4" key="1">
    <citation type="submission" date="2017-04" db="EMBL/GenBank/DDBJ databases">
        <title>Novel microbial lineages endemic to geothermal iron-oxide mats fill important gaps in the evolutionary history of Archaea.</title>
        <authorList>
            <person name="Jay Z.J."/>
            <person name="Beam J.P."/>
            <person name="Dlakic M."/>
            <person name="Rusch D.B."/>
            <person name="Kozubal M.A."/>
            <person name="Inskeep W.P."/>
        </authorList>
    </citation>
    <scope>NUCLEOTIDE SEQUENCE [LARGE SCALE GENOMIC DNA]</scope>
    <source>
        <strain evidence="3">OSP_D</strain>
    </source>
</reference>
<dbReference type="Pfam" id="PF00766">
    <property type="entry name" value="ETF_alpha"/>
    <property type="match status" value="1"/>
</dbReference>
<dbReference type="GO" id="GO:0050660">
    <property type="term" value="F:flavin adenine dinucleotide binding"/>
    <property type="evidence" value="ECO:0007669"/>
    <property type="project" value="InterPro"/>
</dbReference>
<feature type="domain" description="Electron transfer flavoprotein alpha/beta-subunit N-terminal" evidence="2">
    <location>
        <begin position="26"/>
        <end position="216"/>
    </location>
</feature>
<comment type="caution">
    <text evidence="3">The sequence shown here is derived from an EMBL/GenBank/DDBJ whole genome shotgun (WGS) entry which is preliminary data.</text>
</comment>
<dbReference type="PANTHER" id="PTHR43153">
    <property type="entry name" value="ELECTRON TRANSFER FLAVOPROTEIN ALPHA"/>
    <property type="match status" value="1"/>
</dbReference>
<dbReference type="InterPro" id="IPR014731">
    <property type="entry name" value="ETF_asu_C"/>
</dbReference>
<evidence type="ECO:0000313" key="4">
    <source>
        <dbReference type="Proteomes" id="UP000240322"/>
    </source>
</evidence>
<dbReference type="PANTHER" id="PTHR43153:SF1">
    <property type="entry name" value="ELECTRON TRANSFER FLAVOPROTEIN SUBUNIT ALPHA, MITOCHONDRIAL"/>
    <property type="match status" value="1"/>
</dbReference>
<sequence>MASQQPRFGVVTDPEILKRLAEYRGVWVYAEVDDNQLTNVSLELLASARYVAQKTKEDVSAVLVGYGIERFARDLIVHGADRVYLIQDEKLKLYVSDAYTEAVSQLVLAKKPSIFLFGANRNARDLASRVAGRVNTGLAADCIQLEVNENGQLEQIRPDFGGKELSVVLTPKHRPQMTTIRPGSYKPLPADYNRSGIVESFEPRLAEQHSRIKVIKSVRERLDPKEDLEKAKVIVAGGMGLRNKDNFKLLHQLAELFEGGAVAGTRSVCEKGWLPHHLQVGQSGKTVSPKLYFAVGLSGAIQHLVGMQNSEVIVAINIDKEAPIFKVCTYGIVGDLFEVVPLLIDEIKRVRIERTLTKESVKAESAGER</sequence>
<proteinExistence type="inferred from homology"/>
<evidence type="ECO:0000259" key="2">
    <source>
        <dbReference type="SMART" id="SM00893"/>
    </source>
</evidence>
<dbReference type="GO" id="GO:0033539">
    <property type="term" value="P:fatty acid beta-oxidation using acyl-CoA dehydrogenase"/>
    <property type="evidence" value="ECO:0007669"/>
    <property type="project" value="TreeGrafter"/>
</dbReference>
<dbReference type="InterPro" id="IPR029035">
    <property type="entry name" value="DHS-like_NAD/FAD-binding_dom"/>
</dbReference>